<feature type="compositionally biased region" description="Basic and acidic residues" evidence="1">
    <location>
        <begin position="179"/>
        <end position="220"/>
    </location>
</feature>
<proteinExistence type="predicted"/>
<dbReference type="EMBL" id="KN824993">
    <property type="protein sequence ID" value="KIK96299.1"/>
    <property type="molecule type" value="Genomic_DNA"/>
</dbReference>
<organism evidence="2 3">
    <name type="scientific">Paxillus rubicundulus Ve08.2h10</name>
    <dbReference type="NCBI Taxonomy" id="930991"/>
    <lineage>
        <taxon>Eukaryota</taxon>
        <taxon>Fungi</taxon>
        <taxon>Dikarya</taxon>
        <taxon>Basidiomycota</taxon>
        <taxon>Agaricomycotina</taxon>
        <taxon>Agaricomycetes</taxon>
        <taxon>Agaricomycetidae</taxon>
        <taxon>Boletales</taxon>
        <taxon>Paxilineae</taxon>
        <taxon>Paxillaceae</taxon>
        <taxon>Paxillus</taxon>
    </lineage>
</organism>
<sequence length="364" mass="39969">MGHREAAGVRDKVKGSNDDWETSDRVNKWRSRNGEAIEDKKGGRASGSVTPSSNDDGGDEDVRHTYIVPKTTQPVPYHISPCPEQRDNDNAMKAYTMAAQGHADIMHNPGGSMDSPGSQPLSVQLEEEKCKRASLYVEPTDVDMDDDECSPNEPTEPPDEKEGGQGQDGKGTPTVKNVEGVEVKGLRQADEPGGRGVKGDEPRGGKGEKRGQREREDGHVLRPPTPLPYDTNQPTHLTNLPHHRRRFKTAPMKPVSKPKPKPDAAETVQGYWWSVPEPPDTRTQGMEAHTLTPCTVDTTRRIQLHQDDAGPIKSVGCIRYAPRMPGECPRPARTQPKGPASTVHEDHTPPLPGNVRRTTNYHIG</sequence>
<feature type="region of interest" description="Disordered" evidence="1">
    <location>
        <begin position="326"/>
        <end position="364"/>
    </location>
</feature>
<accession>A0A0D0E4T9</accession>
<reference evidence="2 3" key="1">
    <citation type="submission" date="2014-04" db="EMBL/GenBank/DDBJ databases">
        <authorList>
            <consortium name="DOE Joint Genome Institute"/>
            <person name="Kuo A."/>
            <person name="Kohler A."/>
            <person name="Jargeat P."/>
            <person name="Nagy L.G."/>
            <person name="Floudas D."/>
            <person name="Copeland A."/>
            <person name="Barry K.W."/>
            <person name="Cichocki N."/>
            <person name="Veneault-Fourrey C."/>
            <person name="LaButti K."/>
            <person name="Lindquist E.A."/>
            <person name="Lipzen A."/>
            <person name="Lundell T."/>
            <person name="Morin E."/>
            <person name="Murat C."/>
            <person name="Sun H."/>
            <person name="Tunlid A."/>
            <person name="Henrissat B."/>
            <person name="Grigoriev I.V."/>
            <person name="Hibbett D.S."/>
            <person name="Martin F."/>
            <person name="Nordberg H.P."/>
            <person name="Cantor M.N."/>
            <person name="Hua S.X."/>
        </authorList>
    </citation>
    <scope>NUCLEOTIDE SEQUENCE [LARGE SCALE GENOMIC DNA]</scope>
    <source>
        <strain evidence="2 3">Ve08.2h10</strain>
    </source>
</reference>
<dbReference type="OrthoDB" id="10671584at2759"/>
<dbReference type="AlphaFoldDB" id="A0A0D0E4T9"/>
<reference evidence="3" key="2">
    <citation type="submission" date="2015-01" db="EMBL/GenBank/DDBJ databases">
        <title>Evolutionary Origins and Diversification of the Mycorrhizal Mutualists.</title>
        <authorList>
            <consortium name="DOE Joint Genome Institute"/>
            <consortium name="Mycorrhizal Genomics Consortium"/>
            <person name="Kohler A."/>
            <person name="Kuo A."/>
            <person name="Nagy L.G."/>
            <person name="Floudas D."/>
            <person name="Copeland A."/>
            <person name="Barry K.W."/>
            <person name="Cichocki N."/>
            <person name="Veneault-Fourrey C."/>
            <person name="LaButti K."/>
            <person name="Lindquist E.A."/>
            <person name="Lipzen A."/>
            <person name="Lundell T."/>
            <person name="Morin E."/>
            <person name="Murat C."/>
            <person name="Riley R."/>
            <person name="Ohm R."/>
            <person name="Sun H."/>
            <person name="Tunlid A."/>
            <person name="Henrissat B."/>
            <person name="Grigoriev I.V."/>
            <person name="Hibbett D.S."/>
            <person name="Martin F."/>
        </authorList>
    </citation>
    <scope>NUCLEOTIDE SEQUENCE [LARGE SCALE GENOMIC DNA]</scope>
    <source>
        <strain evidence="3">Ve08.2h10</strain>
    </source>
</reference>
<dbReference type="HOGENOM" id="CLU_760964_0_0_1"/>
<protein>
    <submittedName>
        <fullName evidence="2">Uncharacterized protein</fullName>
    </submittedName>
</protein>
<evidence type="ECO:0000313" key="2">
    <source>
        <dbReference type="EMBL" id="KIK96299.1"/>
    </source>
</evidence>
<keyword evidence="3" id="KW-1185">Reference proteome</keyword>
<feature type="compositionally biased region" description="Acidic residues" evidence="1">
    <location>
        <begin position="140"/>
        <end position="150"/>
    </location>
</feature>
<evidence type="ECO:0000256" key="1">
    <source>
        <dbReference type="SAM" id="MobiDB-lite"/>
    </source>
</evidence>
<dbReference type="InParanoid" id="A0A0D0E4T9"/>
<name>A0A0D0E4T9_9AGAM</name>
<feature type="region of interest" description="Disordered" evidence="1">
    <location>
        <begin position="1"/>
        <end position="88"/>
    </location>
</feature>
<feature type="region of interest" description="Disordered" evidence="1">
    <location>
        <begin position="104"/>
        <end position="285"/>
    </location>
</feature>
<dbReference type="Proteomes" id="UP000054538">
    <property type="component" value="Unassembled WGS sequence"/>
</dbReference>
<feature type="compositionally biased region" description="Basic and acidic residues" evidence="1">
    <location>
        <begin position="1"/>
        <end position="42"/>
    </location>
</feature>
<evidence type="ECO:0000313" key="3">
    <source>
        <dbReference type="Proteomes" id="UP000054538"/>
    </source>
</evidence>
<gene>
    <name evidence="2" type="ORF">PAXRUDRAFT_10901</name>
</gene>